<gene>
    <name evidence="2" type="ORF">Clacol_007938</name>
</gene>
<accession>A0AAV5AGB1</accession>
<feature type="region of interest" description="Disordered" evidence="1">
    <location>
        <begin position="354"/>
        <end position="374"/>
    </location>
</feature>
<reference evidence="2" key="1">
    <citation type="submission" date="2021-10" db="EMBL/GenBank/DDBJ databases">
        <title>De novo Genome Assembly of Clathrus columnatus (Basidiomycota, Fungi) Using Illumina and Nanopore Sequence Data.</title>
        <authorList>
            <person name="Ogiso-Tanaka E."/>
            <person name="Itagaki H."/>
            <person name="Hosoya T."/>
            <person name="Hosaka K."/>
        </authorList>
    </citation>
    <scope>NUCLEOTIDE SEQUENCE</scope>
    <source>
        <strain evidence="2">MO-923</strain>
    </source>
</reference>
<feature type="region of interest" description="Disordered" evidence="1">
    <location>
        <begin position="466"/>
        <end position="486"/>
    </location>
</feature>
<feature type="region of interest" description="Disordered" evidence="1">
    <location>
        <begin position="65"/>
        <end position="97"/>
    </location>
</feature>
<comment type="caution">
    <text evidence="2">The sequence shown here is derived from an EMBL/GenBank/DDBJ whole genome shotgun (WGS) entry which is preliminary data.</text>
</comment>
<organism evidence="2 3">
    <name type="scientific">Clathrus columnatus</name>
    <dbReference type="NCBI Taxonomy" id="1419009"/>
    <lineage>
        <taxon>Eukaryota</taxon>
        <taxon>Fungi</taxon>
        <taxon>Dikarya</taxon>
        <taxon>Basidiomycota</taxon>
        <taxon>Agaricomycotina</taxon>
        <taxon>Agaricomycetes</taxon>
        <taxon>Phallomycetidae</taxon>
        <taxon>Phallales</taxon>
        <taxon>Clathraceae</taxon>
        <taxon>Clathrus</taxon>
    </lineage>
</organism>
<protein>
    <submittedName>
        <fullName evidence="2">Uncharacterized protein</fullName>
    </submittedName>
</protein>
<keyword evidence="3" id="KW-1185">Reference proteome</keyword>
<proteinExistence type="predicted"/>
<dbReference type="AlphaFoldDB" id="A0AAV5AGB1"/>
<feature type="region of interest" description="Disordered" evidence="1">
    <location>
        <begin position="416"/>
        <end position="443"/>
    </location>
</feature>
<name>A0AAV5AGB1_9AGAM</name>
<dbReference type="Proteomes" id="UP001050691">
    <property type="component" value="Unassembled WGS sequence"/>
</dbReference>
<feature type="compositionally biased region" description="Polar residues" evidence="1">
    <location>
        <begin position="360"/>
        <end position="371"/>
    </location>
</feature>
<sequence>MEDYPENKSGCWSSKGLIYLTTSRNLHHPSKPHTAILPQPPETQTMFSFNVTTQNISTNFRSSSSYTSQFHYQPPSDSETDDQVPTTHPTTPLPSPIEDLETEVHVYRSSSSQLPIDPDTLWPQYPLMSKDVSTRSKILDLGLPKTIKYGDAISIKGFEGQYHINYYFTVSCCTPPYQIIQIIATASLGITFEHIGFDVPYECVLPYSSLPYHSHYIFIPFEEVFFTPPCLYPEDHFYSSFPVPTPLPTPPINKVLRKIRSYAIGVLKRKNQSLAEEKHLEEGLRKFQNHSYIQTFLPPDFPKHQTYYDLDNHQSVRLIAAGKIRDKKCQAEDDKKLKEILKIMKHDSCEGLTNDKPISEGNNETTKNSNGGMYGGDTTGANHTLEIVNNSQSSLAHRMEILQDITNSPIISNLNYNPPVQLLPPKPKPRPRPGPKPAPQSGLTRDISQAFLFMFNALHSQAAKKFHRSNTHTNSSETQSSAGGYNVIPVSPTCPTIRRPHDEITSPIRRRPENPAVYPNRALEHEAVNNIATKYDLNQEHRDLLFLLLTFDIKIILLYIVTLILRYLEQTQEEKLDYSKTEWYKTTVVPKLKAVMLCPNIQGYVTGLHDYLLIQESINEKTSIYTLSQKLAGKDIMLRDEHQCVALMRLVLARMADPEINLFALLNEPDEEELDLTIDSKLQTEVEGAVTLGPLIKGRMSIMS</sequence>
<evidence type="ECO:0000256" key="1">
    <source>
        <dbReference type="SAM" id="MobiDB-lite"/>
    </source>
</evidence>
<dbReference type="EMBL" id="BPWL01000009">
    <property type="protein sequence ID" value="GJJ13682.1"/>
    <property type="molecule type" value="Genomic_DNA"/>
</dbReference>
<evidence type="ECO:0000313" key="3">
    <source>
        <dbReference type="Proteomes" id="UP001050691"/>
    </source>
</evidence>
<evidence type="ECO:0000313" key="2">
    <source>
        <dbReference type="EMBL" id="GJJ13682.1"/>
    </source>
</evidence>
<feature type="compositionally biased region" description="Polar residues" evidence="1">
    <location>
        <begin position="471"/>
        <end position="483"/>
    </location>
</feature>